<dbReference type="InterPro" id="IPR004101">
    <property type="entry name" value="Mur_ligase_C"/>
</dbReference>
<evidence type="ECO:0000259" key="15">
    <source>
        <dbReference type="Pfam" id="PF08245"/>
    </source>
</evidence>
<evidence type="ECO:0000256" key="6">
    <source>
        <dbReference type="ARBA" id="ARBA00022741"/>
    </source>
</evidence>
<evidence type="ECO:0000256" key="3">
    <source>
        <dbReference type="ARBA" id="ARBA00022490"/>
    </source>
</evidence>
<dbReference type="GO" id="GO:0051301">
    <property type="term" value="P:cell division"/>
    <property type="evidence" value="ECO:0007669"/>
    <property type="project" value="UniProtKB-KW"/>
</dbReference>
<dbReference type="InterPro" id="IPR018109">
    <property type="entry name" value="Folylpolyglutamate_synth_CS"/>
</dbReference>
<keyword evidence="5 12" id="KW-0132">Cell division</keyword>
<dbReference type="Proteomes" id="UP000204391">
    <property type="component" value="Chromosome"/>
</dbReference>
<dbReference type="GO" id="GO:0005737">
    <property type="term" value="C:cytoplasm"/>
    <property type="evidence" value="ECO:0007669"/>
    <property type="project" value="UniProtKB-SubCell"/>
</dbReference>
<keyword evidence="6" id="KW-0547">Nucleotide-binding</keyword>
<feature type="domain" description="Mur ligase central" evidence="15">
    <location>
        <begin position="115"/>
        <end position="318"/>
    </location>
</feature>
<accession>A0A221MI03</accession>
<gene>
    <name evidence="16" type="ORF">CFK40_20650</name>
</gene>
<dbReference type="GO" id="GO:0009252">
    <property type="term" value="P:peptidoglycan biosynthetic process"/>
    <property type="evidence" value="ECO:0007669"/>
    <property type="project" value="UniProtKB-UniPathway"/>
</dbReference>
<keyword evidence="4 16" id="KW-0436">Ligase</keyword>
<dbReference type="EMBL" id="CP022437">
    <property type="protein sequence ID" value="ASN07239.1"/>
    <property type="molecule type" value="Genomic_DNA"/>
</dbReference>
<dbReference type="AlphaFoldDB" id="A0A221MI03"/>
<dbReference type="RefSeq" id="WP_089534232.1">
    <property type="nucleotide sequence ID" value="NZ_CP022437.1"/>
</dbReference>
<evidence type="ECO:0000313" key="16">
    <source>
        <dbReference type="EMBL" id="ASN07239.1"/>
    </source>
</evidence>
<evidence type="ECO:0000256" key="9">
    <source>
        <dbReference type="ARBA" id="ARBA00022984"/>
    </source>
</evidence>
<comment type="similarity">
    <text evidence="2">Belongs to the MurCDEF family. MurE subfamily.</text>
</comment>
<evidence type="ECO:0000256" key="1">
    <source>
        <dbReference type="ARBA" id="ARBA00004752"/>
    </source>
</evidence>
<dbReference type="GO" id="GO:0071555">
    <property type="term" value="P:cell wall organization"/>
    <property type="evidence" value="ECO:0007669"/>
    <property type="project" value="UniProtKB-KW"/>
</dbReference>
<feature type="domain" description="Mur ligase C-terminal" evidence="14">
    <location>
        <begin position="340"/>
        <end position="467"/>
    </location>
</feature>
<dbReference type="PANTHER" id="PTHR23135:SF4">
    <property type="entry name" value="UDP-N-ACETYLMURAMOYL-L-ALANYL-D-GLUTAMATE--2,6-DIAMINOPIMELATE LIGASE MURE HOMOLOG, CHLOROPLASTIC"/>
    <property type="match status" value="1"/>
</dbReference>
<evidence type="ECO:0000313" key="17">
    <source>
        <dbReference type="Proteomes" id="UP000204391"/>
    </source>
</evidence>
<evidence type="ECO:0000256" key="8">
    <source>
        <dbReference type="ARBA" id="ARBA00022960"/>
    </source>
</evidence>
<protein>
    <submittedName>
        <fullName evidence="16">UDP-N-acetylmuramoyl-L-alanyl-D-glutamate--2, 6-diaminopimelate ligase</fullName>
    </submittedName>
</protein>
<evidence type="ECO:0000256" key="12">
    <source>
        <dbReference type="RuleBase" id="RU004135"/>
    </source>
</evidence>
<keyword evidence="8 12" id="KW-0133">Cell shape</keyword>
<evidence type="ECO:0000256" key="10">
    <source>
        <dbReference type="ARBA" id="ARBA00023306"/>
    </source>
</evidence>
<comment type="subcellular location">
    <subcellularLocation>
        <location evidence="12">Cytoplasm</location>
    </subcellularLocation>
</comment>
<dbReference type="PANTHER" id="PTHR23135">
    <property type="entry name" value="MUR LIGASE FAMILY MEMBER"/>
    <property type="match status" value="1"/>
</dbReference>
<dbReference type="SUPFAM" id="SSF63418">
    <property type="entry name" value="MurE/MurF N-terminal domain"/>
    <property type="match status" value="1"/>
</dbReference>
<reference evidence="16 17" key="1">
    <citation type="journal article" date="2003" name="Int. J. Syst. Evol. Microbiol.">
        <title>Virgibacillus carmonensis sp. nov., Virgibacillus necropolis sp. nov. and Virgibacillus picturae sp. nov., three novel species isolated from deteriorated mural paintings, transfer of the species of the genus salibacillus to Virgibacillus, as Virgibacillus marismortui comb. nov. and Virgibacillus salexigens comb. nov., and emended description of the genus Virgibacillus.</title>
        <authorList>
            <person name="Heyrman J."/>
            <person name="Logan N.A."/>
            <person name="Busse H.J."/>
            <person name="Balcaen A."/>
            <person name="Lebbe L."/>
            <person name="Rodriguez-Diaz M."/>
            <person name="Swings J."/>
            <person name="De Vos P."/>
        </authorList>
    </citation>
    <scope>NUCLEOTIDE SEQUENCE [LARGE SCALE GENOMIC DNA]</scope>
    <source>
        <strain evidence="16 17">LMG 19488</strain>
    </source>
</reference>
<dbReference type="Pfam" id="PF02875">
    <property type="entry name" value="Mur_ligase_C"/>
    <property type="match status" value="1"/>
</dbReference>
<dbReference type="Gene3D" id="3.90.190.20">
    <property type="entry name" value="Mur ligase, C-terminal domain"/>
    <property type="match status" value="1"/>
</dbReference>
<keyword evidence="11 12" id="KW-0961">Cell wall biogenesis/degradation</keyword>
<dbReference type="PROSITE" id="PS01011">
    <property type="entry name" value="FOLYLPOLYGLU_SYNT_1"/>
    <property type="match status" value="1"/>
</dbReference>
<comment type="pathway">
    <text evidence="1 12">Cell wall biogenesis; peptidoglycan biosynthesis.</text>
</comment>
<dbReference type="OrthoDB" id="9800958at2"/>
<dbReference type="GO" id="GO:0008360">
    <property type="term" value="P:regulation of cell shape"/>
    <property type="evidence" value="ECO:0007669"/>
    <property type="project" value="UniProtKB-KW"/>
</dbReference>
<organism evidence="16 17">
    <name type="scientific">Virgibacillus necropolis</name>
    <dbReference type="NCBI Taxonomy" id="163877"/>
    <lineage>
        <taxon>Bacteria</taxon>
        <taxon>Bacillati</taxon>
        <taxon>Bacillota</taxon>
        <taxon>Bacilli</taxon>
        <taxon>Bacillales</taxon>
        <taxon>Bacillaceae</taxon>
        <taxon>Virgibacillus</taxon>
    </lineage>
</organism>
<dbReference type="GO" id="GO:0005524">
    <property type="term" value="F:ATP binding"/>
    <property type="evidence" value="ECO:0007669"/>
    <property type="project" value="UniProtKB-KW"/>
</dbReference>
<evidence type="ECO:0000256" key="2">
    <source>
        <dbReference type="ARBA" id="ARBA00005898"/>
    </source>
</evidence>
<dbReference type="UniPathway" id="UPA00219"/>
<dbReference type="InterPro" id="IPR036565">
    <property type="entry name" value="Mur-like_cat_sf"/>
</dbReference>
<evidence type="ECO:0000259" key="14">
    <source>
        <dbReference type="Pfam" id="PF02875"/>
    </source>
</evidence>
<evidence type="ECO:0000256" key="5">
    <source>
        <dbReference type="ARBA" id="ARBA00022618"/>
    </source>
</evidence>
<name>A0A221MI03_9BACI</name>
<proteinExistence type="inferred from homology"/>
<dbReference type="NCBIfam" id="NF001126">
    <property type="entry name" value="PRK00139.1-4"/>
    <property type="match status" value="1"/>
</dbReference>
<dbReference type="SUPFAM" id="SSF53623">
    <property type="entry name" value="MurD-like peptide ligases, catalytic domain"/>
    <property type="match status" value="1"/>
</dbReference>
<sequence>MNINFEKDNEIGILKIYGTKQNSISSITYDSRKVVEGSAFVCIAGENDDGHCFMKDAVKQGATVILGDNEKALRDVSQQYPDCSFLYVDNVRVAVAKLVAVFHDFRYKNLFTVGVTGTNGKTTVAAYVRSLLNNLGLPTGSIGTTGIWTSKSKLDFMQSTPTTPEASDIHDIFDHLYACGDKAVAMEVSSIAIEQKRVEGILFDVGIHTNLSPEHIEYHRNFENYKRAKLKLFNQVKTAVVNVDDPEMATEILDTFKGNIFTYSLSNESNADVVATNIKVTENGSLIDLHVRGEIFKVRTPVFGGYNVANLMAAVCVALEADFSIENIVQALSHIENPEGRFELIQDGTVGRKIILDYAHTPVALRSLLSEVHKLEYNRLIVMIAGIGIRDFDKMPKMASVVDGEADSIVVTVDHPGYNDPSKVVDRVLDGFTNRLAENIHPTLTREDGVKKALSLGHDGDIIVLTSGCINGAQIIQGEKVPHSDAAIIEEYFNGIQFSEGHELKEGI</sequence>
<dbReference type="Gene3D" id="3.40.1390.10">
    <property type="entry name" value="MurE/MurF, N-terminal domain"/>
    <property type="match status" value="1"/>
</dbReference>
<evidence type="ECO:0000256" key="7">
    <source>
        <dbReference type="ARBA" id="ARBA00022840"/>
    </source>
</evidence>
<keyword evidence="10 12" id="KW-0131">Cell cycle</keyword>
<evidence type="ECO:0000256" key="4">
    <source>
        <dbReference type="ARBA" id="ARBA00022598"/>
    </source>
</evidence>
<dbReference type="InterPro" id="IPR005761">
    <property type="entry name" value="UDP-N-AcMur-Glu-dNH2Pim_ligase"/>
</dbReference>
<dbReference type="InterPro" id="IPR000713">
    <property type="entry name" value="Mur_ligase_N"/>
</dbReference>
<keyword evidence="3" id="KW-0963">Cytoplasm</keyword>
<keyword evidence="9 12" id="KW-0573">Peptidoglycan synthesis</keyword>
<dbReference type="InterPro" id="IPR035911">
    <property type="entry name" value="MurE/MurF_N"/>
</dbReference>
<dbReference type="InterPro" id="IPR036615">
    <property type="entry name" value="Mur_ligase_C_dom_sf"/>
</dbReference>
<evidence type="ECO:0000259" key="13">
    <source>
        <dbReference type="Pfam" id="PF01225"/>
    </source>
</evidence>
<feature type="domain" description="Mur ligase N-terminal catalytic" evidence="13">
    <location>
        <begin position="24"/>
        <end position="74"/>
    </location>
</feature>
<evidence type="ECO:0000256" key="11">
    <source>
        <dbReference type="ARBA" id="ARBA00023316"/>
    </source>
</evidence>
<dbReference type="GO" id="GO:0004326">
    <property type="term" value="F:tetrahydrofolylpolyglutamate synthase activity"/>
    <property type="evidence" value="ECO:0007669"/>
    <property type="project" value="InterPro"/>
</dbReference>
<dbReference type="NCBIfam" id="TIGR01085">
    <property type="entry name" value="murE"/>
    <property type="match status" value="1"/>
</dbReference>
<keyword evidence="7" id="KW-0067">ATP-binding</keyword>
<dbReference type="Pfam" id="PF08245">
    <property type="entry name" value="Mur_ligase_M"/>
    <property type="match status" value="1"/>
</dbReference>
<dbReference type="Pfam" id="PF01225">
    <property type="entry name" value="Mur_ligase"/>
    <property type="match status" value="1"/>
</dbReference>
<dbReference type="KEGG" id="vne:CFK40_20650"/>
<keyword evidence="17" id="KW-1185">Reference proteome</keyword>
<dbReference type="InterPro" id="IPR013221">
    <property type="entry name" value="Mur_ligase_cen"/>
</dbReference>
<dbReference type="Gene3D" id="3.40.1190.10">
    <property type="entry name" value="Mur-like, catalytic domain"/>
    <property type="match status" value="1"/>
</dbReference>
<dbReference type="SUPFAM" id="SSF53244">
    <property type="entry name" value="MurD-like peptide ligases, peptide-binding domain"/>
    <property type="match status" value="1"/>
</dbReference>